<dbReference type="Pfam" id="PF07686">
    <property type="entry name" value="V-set"/>
    <property type="match status" value="1"/>
</dbReference>
<dbReference type="Pfam" id="PF08205">
    <property type="entry name" value="C2-set_2"/>
    <property type="match status" value="1"/>
</dbReference>
<dbReference type="VEuPathDB" id="VectorBase:LOC119172654"/>
<evidence type="ECO:0000256" key="2">
    <source>
        <dbReference type="ARBA" id="ARBA00022692"/>
    </source>
</evidence>
<dbReference type="AlphaFoldDB" id="A0A9J6DKU8"/>
<keyword evidence="3 6" id="KW-1133">Transmembrane helix</keyword>
<comment type="caution">
    <text evidence="9">The sequence shown here is derived from an EMBL/GenBank/DDBJ whole genome shotgun (WGS) entry which is preliminary data.</text>
</comment>
<protein>
    <submittedName>
        <fullName evidence="9">Uncharacterized protein</fullName>
    </submittedName>
</protein>
<organism evidence="9 10">
    <name type="scientific">Rhipicephalus microplus</name>
    <name type="common">Cattle tick</name>
    <name type="synonym">Boophilus microplus</name>
    <dbReference type="NCBI Taxonomy" id="6941"/>
    <lineage>
        <taxon>Eukaryota</taxon>
        <taxon>Metazoa</taxon>
        <taxon>Ecdysozoa</taxon>
        <taxon>Arthropoda</taxon>
        <taxon>Chelicerata</taxon>
        <taxon>Arachnida</taxon>
        <taxon>Acari</taxon>
        <taxon>Parasitiformes</taxon>
        <taxon>Ixodida</taxon>
        <taxon>Ixodoidea</taxon>
        <taxon>Ixodidae</taxon>
        <taxon>Rhipicephalinae</taxon>
        <taxon>Rhipicephalus</taxon>
        <taxon>Boophilus</taxon>
    </lineage>
</organism>
<dbReference type="InterPro" id="IPR013783">
    <property type="entry name" value="Ig-like_fold"/>
</dbReference>
<dbReference type="InterPro" id="IPR013106">
    <property type="entry name" value="Ig_V-set"/>
</dbReference>
<name>A0A9J6DKU8_RHIMP</name>
<dbReference type="PROSITE" id="PS50853">
    <property type="entry name" value="FN3"/>
    <property type="match status" value="1"/>
</dbReference>
<comment type="subcellular location">
    <subcellularLocation>
        <location evidence="1">Membrane</location>
        <topology evidence="1">Single-pass membrane protein</topology>
    </subcellularLocation>
</comment>
<feature type="domain" description="Ig-like" evidence="7">
    <location>
        <begin position="340"/>
        <end position="436"/>
    </location>
</feature>
<feature type="domain" description="Ig-like" evidence="7">
    <location>
        <begin position="120"/>
        <end position="214"/>
    </location>
</feature>
<dbReference type="SMART" id="SM00409">
    <property type="entry name" value="IG"/>
    <property type="match status" value="5"/>
</dbReference>
<evidence type="ECO:0000256" key="4">
    <source>
        <dbReference type="ARBA" id="ARBA00023136"/>
    </source>
</evidence>
<feature type="domain" description="Ig-like" evidence="7">
    <location>
        <begin position="443"/>
        <end position="539"/>
    </location>
</feature>
<dbReference type="Proteomes" id="UP000821866">
    <property type="component" value="Chromosome 6"/>
</dbReference>
<evidence type="ECO:0000259" key="8">
    <source>
        <dbReference type="PROSITE" id="PS50853"/>
    </source>
</evidence>
<dbReference type="Gene3D" id="2.60.40.10">
    <property type="entry name" value="Immunoglobulins"/>
    <property type="match status" value="6"/>
</dbReference>
<keyword evidence="2 6" id="KW-0812">Transmembrane</keyword>
<reference evidence="9" key="2">
    <citation type="submission" date="2021-09" db="EMBL/GenBank/DDBJ databases">
        <authorList>
            <person name="Jia N."/>
            <person name="Wang J."/>
            <person name="Shi W."/>
            <person name="Du L."/>
            <person name="Sun Y."/>
            <person name="Zhan W."/>
            <person name="Jiang J."/>
            <person name="Wang Q."/>
            <person name="Zhang B."/>
            <person name="Ji P."/>
            <person name="Sakyi L.B."/>
            <person name="Cui X."/>
            <person name="Yuan T."/>
            <person name="Jiang B."/>
            <person name="Yang W."/>
            <person name="Lam T.T.-Y."/>
            <person name="Chang Q."/>
            <person name="Ding S."/>
            <person name="Wang X."/>
            <person name="Zhu J."/>
            <person name="Ruan X."/>
            <person name="Zhao L."/>
            <person name="Wei J."/>
            <person name="Que T."/>
            <person name="Du C."/>
            <person name="Cheng J."/>
            <person name="Dai P."/>
            <person name="Han X."/>
            <person name="Huang E."/>
            <person name="Gao Y."/>
            <person name="Liu J."/>
            <person name="Shao H."/>
            <person name="Ye R."/>
            <person name="Li L."/>
            <person name="Wei W."/>
            <person name="Wang X."/>
            <person name="Wang C."/>
            <person name="Huo Q."/>
            <person name="Li W."/>
            <person name="Guo W."/>
            <person name="Chen H."/>
            <person name="Chen S."/>
            <person name="Zhou L."/>
            <person name="Zhou L."/>
            <person name="Ni X."/>
            <person name="Tian J."/>
            <person name="Zhou Y."/>
            <person name="Sheng Y."/>
            <person name="Liu T."/>
            <person name="Pan Y."/>
            <person name="Xia L."/>
            <person name="Li J."/>
            <person name="Zhao F."/>
            <person name="Cao W."/>
        </authorList>
    </citation>
    <scope>NUCLEOTIDE SEQUENCE</scope>
    <source>
        <strain evidence="9">Rmic-2018</strain>
        <tissue evidence="9">Larvae</tissue>
    </source>
</reference>
<sequence>MKVEVRSVCEYGAEGPADLGGAAAKGAFPLLWGTGGVKDWREERKSITGSTLHDNASLELFHGAYGTTKKKMTEREKATLFILCTYARGSLFGENPVHFAASQRRRVVCTSSIVYTAVAGGKVALPCDISPPSPDDSVTLVLWYKDESLAPIFTLDSRKNHVDQARQSPAPGLERRLFFDMGHSPAHLRIDPVREGDGGEYRCRVDFRKARSVNTVINLKVIASIVYTAVAGGKVALPCDISPPSPDDSVTLVLWYKDESLAPIFTLDSRKDHVDQARQSPAPGLERRLFFDMGHSPAHLRIDPVREGDGGEYRCRVDFRKARSVNTVINLKVIVPPGDPVVMDEDGRKLEGLVGRFSEGRNLRLLCEVEGGKPRPVVTWWRDKRLVDSNFSFVGDGTVARNWLEIGELKRSDFLSVLTCQAANNNVTVAVSRTITLDMNLIPLDVAIQPPRHPLSASHPVELVCSSTGSRPPALLTWWKGDEQLLSAKEHQGGNNHEGTSSSVLLFTPRREDNGAVLSCRAENQFIQGSAIEEGWKLDVFYKPLASLRLGQNLREDDIREGRDVYLDCDVDANPPANEVTWLFEGQEVTTNTSAGVIVSSRSLVMQKVHRSRRGRYKCIAMNREGHGTSNVFMLRIKYAPVCRQDQKHIYGVSRHESVSVRCELEADPADVTFHWRFNSSSSGKRLELASYSHALTRSTALYSPLNEDDFGFLLCWGDNEIGKQQIPCNFTIVPADFFQLRCTHNNAAPPEQVNNCSQINGTEDSVSFECSEGFWDGGVAPVTFVAELREADTDRLVANASSMSGPAFSFSGLEGGATFRVFLYSANPKGHRSPVDFIVSTLRPAEKLTAGSRGMITAWPIIGALLGLIVTLLIAAVVIVVYVKYKYLKRKRDTYSEPGDEKSNTLLKKETDDFTDVEEKGPDIIPDTPLCQVTYKSYGCDQDEKAEYAKEPLTNYCTLPASTRKAGAAEFPWRSHCTNNEDRALGASGVELAFPITARRLGPVGSTASLPRPQRFYLDQVSPDGNGTGPVDFPRSGVLRPLASAHRLPRRSRSNLEDFGSVLSNDSLESTV</sequence>
<evidence type="ECO:0000313" key="10">
    <source>
        <dbReference type="Proteomes" id="UP000821866"/>
    </source>
</evidence>
<dbReference type="InterPro" id="IPR007110">
    <property type="entry name" value="Ig-like_dom"/>
</dbReference>
<dbReference type="SUPFAM" id="SSF48726">
    <property type="entry name" value="Immunoglobulin"/>
    <property type="match status" value="6"/>
</dbReference>
<evidence type="ECO:0000313" key="9">
    <source>
        <dbReference type="EMBL" id="KAH8022566.1"/>
    </source>
</evidence>
<feature type="domain" description="Fibronectin type-III" evidence="8">
    <location>
        <begin position="750"/>
        <end position="846"/>
    </location>
</feature>
<dbReference type="InterPro" id="IPR036179">
    <property type="entry name" value="Ig-like_dom_sf"/>
</dbReference>
<dbReference type="InterPro" id="IPR003599">
    <property type="entry name" value="Ig_sub"/>
</dbReference>
<dbReference type="InterPro" id="IPR013162">
    <property type="entry name" value="CD80_C2-set"/>
</dbReference>
<evidence type="ECO:0000256" key="5">
    <source>
        <dbReference type="ARBA" id="ARBA00023157"/>
    </source>
</evidence>
<dbReference type="InterPro" id="IPR003961">
    <property type="entry name" value="FN3_dom"/>
</dbReference>
<dbReference type="Pfam" id="PF13927">
    <property type="entry name" value="Ig_3"/>
    <property type="match status" value="1"/>
</dbReference>
<feature type="domain" description="Ig-like" evidence="7">
    <location>
        <begin position="544"/>
        <end position="636"/>
    </location>
</feature>
<dbReference type="PANTHER" id="PTHR23278">
    <property type="entry name" value="SIDESTEP PROTEIN"/>
    <property type="match status" value="1"/>
</dbReference>
<dbReference type="GO" id="GO:0016020">
    <property type="term" value="C:membrane"/>
    <property type="evidence" value="ECO:0007669"/>
    <property type="project" value="UniProtKB-SubCell"/>
</dbReference>
<dbReference type="SMART" id="SM00408">
    <property type="entry name" value="IGc2"/>
    <property type="match status" value="5"/>
</dbReference>
<keyword evidence="4 6" id="KW-0472">Membrane</keyword>
<dbReference type="PROSITE" id="PS50835">
    <property type="entry name" value="IG_LIKE"/>
    <property type="match status" value="5"/>
</dbReference>
<reference evidence="9" key="1">
    <citation type="journal article" date="2020" name="Cell">
        <title>Large-Scale Comparative Analyses of Tick Genomes Elucidate Their Genetic Diversity and Vector Capacities.</title>
        <authorList>
            <consortium name="Tick Genome and Microbiome Consortium (TIGMIC)"/>
            <person name="Jia N."/>
            <person name="Wang J."/>
            <person name="Shi W."/>
            <person name="Du L."/>
            <person name="Sun Y."/>
            <person name="Zhan W."/>
            <person name="Jiang J.F."/>
            <person name="Wang Q."/>
            <person name="Zhang B."/>
            <person name="Ji P."/>
            <person name="Bell-Sakyi L."/>
            <person name="Cui X.M."/>
            <person name="Yuan T.T."/>
            <person name="Jiang B.G."/>
            <person name="Yang W.F."/>
            <person name="Lam T.T."/>
            <person name="Chang Q.C."/>
            <person name="Ding S.J."/>
            <person name="Wang X.J."/>
            <person name="Zhu J.G."/>
            <person name="Ruan X.D."/>
            <person name="Zhao L."/>
            <person name="Wei J.T."/>
            <person name="Ye R.Z."/>
            <person name="Que T.C."/>
            <person name="Du C.H."/>
            <person name="Zhou Y.H."/>
            <person name="Cheng J.X."/>
            <person name="Dai P.F."/>
            <person name="Guo W.B."/>
            <person name="Han X.H."/>
            <person name="Huang E.J."/>
            <person name="Li L.F."/>
            <person name="Wei W."/>
            <person name="Gao Y.C."/>
            <person name="Liu J.Z."/>
            <person name="Shao H.Z."/>
            <person name="Wang X."/>
            <person name="Wang C.C."/>
            <person name="Yang T.C."/>
            <person name="Huo Q.B."/>
            <person name="Li W."/>
            <person name="Chen H.Y."/>
            <person name="Chen S.E."/>
            <person name="Zhou L.G."/>
            <person name="Ni X.B."/>
            <person name="Tian J.H."/>
            <person name="Sheng Y."/>
            <person name="Liu T."/>
            <person name="Pan Y.S."/>
            <person name="Xia L.Y."/>
            <person name="Li J."/>
            <person name="Zhao F."/>
            <person name="Cao W.C."/>
        </authorList>
    </citation>
    <scope>NUCLEOTIDE SEQUENCE</scope>
    <source>
        <strain evidence="9">Rmic-2018</strain>
    </source>
</reference>
<evidence type="ECO:0000256" key="3">
    <source>
        <dbReference type="ARBA" id="ARBA00022989"/>
    </source>
</evidence>
<proteinExistence type="predicted"/>
<feature type="transmembrane region" description="Helical" evidence="6">
    <location>
        <begin position="859"/>
        <end position="884"/>
    </location>
</feature>
<dbReference type="PANTHER" id="PTHR23278:SF19">
    <property type="entry name" value="OBSCURIN"/>
    <property type="match status" value="1"/>
</dbReference>
<feature type="domain" description="Ig-like" evidence="7">
    <location>
        <begin position="232"/>
        <end position="326"/>
    </location>
</feature>
<evidence type="ECO:0000259" key="7">
    <source>
        <dbReference type="PROSITE" id="PS50835"/>
    </source>
</evidence>
<evidence type="ECO:0000256" key="6">
    <source>
        <dbReference type="SAM" id="Phobius"/>
    </source>
</evidence>
<accession>A0A9J6DKU8</accession>
<keyword evidence="10" id="KW-1185">Reference proteome</keyword>
<dbReference type="EMBL" id="JABSTU010000008">
    <property type="protein sequence ID" value="KAH8022566.1"/>
    <property type="molecule type" value="Genomic_DNA"/>
</dbReference>
<keyword evidence="5" id="KW-1015">Disulfide bond</keyword>
<gene>
    <name evidence="9" type="ORF">HPB51_000140</name>
</gene>
<evidence type="ECO:0000256" key="1">
    <source>
        <dbReference type="ARBA" id="ARBA00004167"/>
    </source>
</evidence>
<dbReference type="InterPro" id="IPR003598">
    <property type="entry name" value="Ig_sub2"/>
</dbReference>